<dbReference type="SMART" id="SM00490">
    <property type="entry name" value="HELICc"/>
    <property type="match status" value="1"/>
</dbReference>
<organism evidence="3 4">
    <name type="scientific">Butyricicoccus pullicaecorum</name>
    <dbReference type="NCBI Taxonomy" id="501571"/>
    <lineage>
        <taxon>Bacteria</taxon>
        <taxon>Bacillati</taxon>
        <taxon>Bacillota</taxon>
        <taxon>Clostridia</taxon>
        <taxon>Eubacteriales</taxon>
        <taxon>Butyricicoccaceae</taxon>
        <taxon>Butyricicoccus</taxon>
    </lineage>
</organism>
<feature type="domain" description="Helicase C-terminal" evidence="2">
    <location>
        <begin position="192"/>
        <end position="347"/>
    </location>
</feature>
<dbReference type="InterPro" id="IPR001650">
    <property type="entry name" value="Helicase_C-like"/>
</dbReference>
<name>A0A1Y4LIJ2_9FIRM</name>
<dbReference type="AlphaFoldDB" id="A0A1Y4LIJ2"/>
<dbReference type="Proteomes" id="UP000195326">
    <property type="component" value="Unassembled WGS sequence"/>
</dbReference>
<dbReference type="GO" id="GO:0004386">
    <property type="term" value="F:helicase activity"/>
    <property type="evidence" value="ECO:0007669"/>
    <property type="project" value="UniProtKB-KW"/>
</dbReference>
<protein>
    <submittedName>
        <fullName evidence="3">Helicase SNF2</fullName>
    </submittedName>
</protein>
<dbReference type="Pfam" id="PF00271">
    <property type="entry name" value="Helicase_C"/>
    <property type="match status" value="1"/>
</dbReference>
<dbReference type="PANTHER" id="PTHR41313:SF1">
    <property type="entry name" value="DNA METHYLASE ADENINE-SPECIFIC DOMAIN-CONTAINING PROTEIN"/>
    <property type="match status" value="1"/>
</dbReference>
<keyword evidence="3" id="KW-0347">Helicase</keyword>
<keyword evidence="3" id="KW-0378">Hydrolase</keyword>
<dbReference type="SUPFAM" id="SSF52540">
    <property type="entry name" value="P-loop containing nucleoside triphosphate hydrolases"/>
    <property type="match status" value="1"/>
</dbReference>
<dbReference type="InterPro" id="IPR027417">
    <property type="entry name" value="P-loop_NTPase"/>
</dbReference>
<dbReference type="PANTHER" id="PTHR41313">
    <property type="entry name" value="ADENINE-SPECIFIC METHYLTRANSFERASE"/>
    <property type="match status" value="1"/>
</dbReference>
<dbReference type="PROSITE" id="PS51194">
    <property type="entry name" value="HELICASE_CTER"/>
    <property type="match status" value="1"/>
</dbReference>
<proteinExistence type="predicted"/>
<evidence type="ECO:0000256" key="1">
    <source>
        <dbReference type="SAM" id="MobiDB-lite"/>
    </source>
</evidence>
<dbReference type="EMBL" id="NFKL01000044">
    <property type="protein sequence ID" value="OUP53942.1"/>
    <property type="molecule type" value="Genomic_DNA"/>
</dbReference>
<dbReference type="InterPro" id="IPR052933">
    <property type="entry name" value="DNA_Protect_Modify"/>
</dbReference>
<keyword evidence="3" id="KW-0067">ATP-binding</keyword>
<gene>
    <name evidence="3" type="ORF">B5F15_16270</name>
</gene>
<accession>A0A1Y4LIJ2</accession>
<evidence type="ECO:0000313" key="4">
    <source>
        <dbReference type="Proteomes" id="UP000195326"/>
    </source>
</evidence>
<sequence>ELYTMQRYLQYDRLQELNMTHFDCWASRFGETVTALELAPEGTGYRARTRFSKFFNLPELMNLFREVADIKTADQLNLPTPEVEYHNIVAQPTEHQKEMVQVLSERASRVHSGSVDPSEDNMLKITGDGRKLGLDQRIINQLLPDEPGTKVNQCVGNIMQIWRDGEADKLTQLVFCDISTPQAAPSKKAAKQLDNPTLHALEQAVPLDEPEPAFTIYEDIRQKLIAQGMPAEQIAFIHEAKTEVQKKELFSKVRTGQVRVLLGSTSKMGAGTNVQDRLVALHDLDCPWRPGDLAQRKGRIERQGNQNPLVHVYRYVTEGTFDAYLWQTVENKQKFISQIMTSKSPVRSCDDVDETALSFAEIKALCAGDPRIKERMDLDVEVARLKLMKADHQSKQYRLEDQLLKYFPQEIETNKGFIKGFEADLETLAAHPHPEDGFAGMEIRGDVLTDKENAGAALLDACKEVKGSEPVQIGSYRGFTMSVEFSAWKQEYTLLLKGQMTHRASLGTDPRGNLTRIDNALSQMPQRLEATKAQLDNLYQQQAAAKEEVGKPFSYEDDLRVKSARLVELDTLLNLDGKGRSQPESVIAKSARPSVLDSLKRPVPPRSPEKKPKQHEEVR</sequence>
<feature type="region of interest" description="Disordered" evidence="1">
    <location>
        <begin position="577"/>
        <end position="619"/>
    </location>
</feature>
<evidence type="ECO:0000259" key="2">
    <source>
        <dbReference type="PROSITE" id="PS51194"/>
    </source>
</evidence>
<comment type="caution">
    <text evidence="3">The sequence shown here is derived from an EMBL/GenBank/DDBJ whole genome shotgun (WGS) entry which is preliminary data.</text>
</comment>
<dbReference type="Gene3D" id="3.40.50.300">
    <property type="entry name" value="P-loop containing nucleotide triphosphate hydrolases"/>
    <property type="match status" value="1"/>
</dbReference>
<keyword evidence="3" id="KW-0547">Nucleotide-binding</keyword>
<feature type="non-terminal residue" evidence="3">
    <location>
        <position position="1"/>
    </location>
</feature>
<feature type="compositionally biased region" description="Basic and acidic residues" evidence="1">
    <location>
        <begin position="607"/>
        <end position="619"/>
    </location>
</feature>
<reference evidence="4" key="1">
    <citation type="submission" date="2017-04" db="EMBL/GenBank/DDBJ databases">
        <title>Function of individual gut microbiota members based on whole genome sequencing of pure cultures obtained from chicken caecum.</title>
        <authorList>
            <person name="Medvecky M."/>
            <person name="Cejkova D."/>
            <person name="Polansky O."/>
            <person name="Karasova D."/>
            <person name="Kubasova T."/>
            <person name="Cizek A."/>
            <person name="Rychlik I."/>
        </authorList>
    </citation>
    <scope>NUCLEOTIDE SEQUENCE [LARGE SCALE GENOMIC DNA]</scope>
    <source>
        <strain evidence="4">An179</strain>
    </source>
</reference>
<evidence type="ECO:0000313" key="3">
    <source>
        <dbReference type="EMBL" id="OUP53942.1"/>
    </source>
</evidence>
<dbReference type="RefSeq" id="WP_275532160.1">
    <property type="nucleotide sequence ID" value="NZ_NFKL01000044.1"/>
</dbReference>